<protein>
    <submittedName>
        <fullName evidence="2">Uncharacterized protein</fullName>
    </submittedName>
</protein>
<feature type="region of interest" description="Disordered" evidence="1">
    <location>
        <begin position="30"/>
        <end position="70"/>
    </location>
</feature>
<evidence type="ECO:0000256" key="1">
    <source>
        <dbReference type="SAM" id="MobiDB-lite"/>
    </source>
</evidence>
<dbReference type="EMBL" id="CADCVK010000368">
    <property type="protein sequence ID" value="CAA9499368.1"/>
    <property type="molecule type" value="Genomic_DNA"/>
</dbReference>
<gene>
    <name evidence="2" type="ORF">AVDCRST_MAG12-2519</name>
</gene>
<proteinExistence type="predicted"/>
<reference evidence="2" key="1">
    <citation type="submission" date="2020-02" db="EMBL/GenBank/DDBJ databases">
        <authorList>
            <person name="Meier V. D."/>
        </authorList>
    </citation>
    <scope>NUCLEOTIDE SEQUENCE</scope>
    <source>
        <strain evidence="2">AVDCRST_MAG12</strain>
    </source>
</reference>
<accession>A0A6J4SNP7</accession>
<sequence>RDHRPGPRRAGGLDPAERGRRALRLSGRLARVRHPGLQRADPRAGGVGAGAARAHRGPRAGPLLPGSTGV</sequence>
<dbReference type="AlphaFoldDB" id="A0A6J4SNP7"/>
<evidence type="ECO:0000313" key="2">
    <source>
        <dbReference type="EMBL" id="CAA9499368.1"/>
    </source>
</evidence>
<organism evidence="2">
    <name type="scientific">uncultured Rubrobacteraceae bacterium</name>
    <dbReference type="NCBI Taxonomy" id="349277"/>
    <lineage>
        <taxon>Bacteria</taxon>
        <taxon>Bacillati</taxon>
        <taxon>Actinomycetota</taxon>
        <taxon>Rubrobacteria</taxon>
        <taxon>Rubrobacterales</taxon>
        <taxon>Rubrobacteraceae</taxon>
        <taxon>environmental samples</taxon>
    </lineage>
</organism>
<name>A0A6J4SNP7_9ACTN</name>
<feature type="non-terminal residue" evidence="2">
    <location>
        <position position="70"/>
    </location>
</feature>
<feature type="non-terminal residue" evidence="2">
    <location>
        <position position="1"/>
    </location>
</feature>